<comment type="similarity">
    <text evidence="7">Belongs to the DHHC palmitoyltransferase family.</text>
</comment>
<dbReference type="PANTHER" id="PTHR12246">
    <property type="entry name" value="PALMITOYLTRANSFERASE ZDHHC16"/>
    <property type="match status" value="1"/>
</dbReference>
<gene>
    <name evidence="9" type="ORF">GPM918_LOCUS2648</name>
    <name evidence="10" type="ORF">OVA965_LOCUS4638</name>
    <name evidence="11" type="ORF">SRO942_LOCUS2648</name>
    <name evidence="12" type="ORF">TMI583_LOCUS4633</name>
</gene>
<evidence type="ECO:0000256" key="3">
    <source>
        <dbReference type="ARBA" id="ARBA00022692"/>
    </source>
</evidence>
<reference evidence="9" key="1">
    <citation type="submission" date="2021-02" db="EMBL/GenBank/DDBJ databases">
        <authorList>
            <person name="Nowell W R."/>
        </authorList>
    </citation>
    <scope>NUCLEOTIDE SEQUENCE</scope>
</reference>
<dbReference type="EC" id="2.3.1.225" evidence="7"/>
<dbReference type="Proteomes" id="UP000681722">
    <property type="component" value="Unassembled WGS sequence"/>
</dbReference>
<dbReference type="PROSITE" id="PS50216">
    <property type="entry name" value="DHHC"/>
    <property type="match status" value="1"/>
</dbReference>
<dbReference type="GO" id="GO:0019706">
    <property type="term" value="F:protein-cysteine S-palmitoyltransferase activity"/>
    <property type="evidence" value="ECO:0007669"/>
    <property type="project" value="UniProtKB-EC"/>
</dbReference>
<proteinExistence type="inferred from homology"/>
<protein>
    <recommendedName>
        <fullName evidence="7">Palmitoyltransferase</fullName>
        <ecNumber evidence="7">2.3.1.225</ecNumber>
    </recommendedName>
</protein>
<dbReference type="OrthoDB" id="331948at2759"/>
<dbReference type="EMBL" id="CAJOBA010001236">
    <property type="protein sequence ID" value="CAF3584116.1"/>
    <property type="molecule type" value="Genomic_DNA"/>
</dbReference>
<feature type="transmembrane region" description="Helical" evidence="7">
    <location>
        <begin position="12"/>
        <end position="28"/>
    </location>
</feature>
<dbReference type="Pfam" id="PF01529">
    <property type="entry name" value="DHHC"/>
    <property type="match status" value="1"/>
</dbReference>
<comment type="catalytic activity">
    <reaction evidence="7">
        <text>L-cysteinyl-[protein] + hexadecanoyl-CoA = S-hexadecanoyl-L-cysteinyl-[protein] + CoA</text>
        <dbReference type="Rhea" id="RHEA:36683"/>
        <dbReference type="Rhea" id="RHEA-COMP:10131"/>
        <dbReference type="Rhea" id="RHEA-COMP:11032"/>
        <dbReference type="ChEBI" id="CHEBI:29950"/>
        <dbReference type="ChEBI" id="CHEBI:57287"/>
        <dbReference type="ChEBI" id="CHEBI:57379"/>
        <dbReference type="ChEBI" id="CHEBI:74151"/>
        <dbReference type="EC" id="2.3.1.225"/>
    </reaction>
</comment>
<feature type="domain" description="Palmitoyltransferase DHHC" evidence="8">
    <location>
        <begin position="67"/>
        <end position="123"/>
    </location>
</feature>
<sequence>MVIPLLPENVWGSLNAVLFTIVVSLSLISHARASYFDPGLVPLMDKTVDFSDLSAKTENTQQSMNEGWTLCNRCEIYRPPRSHHCRICKRCVRRLDHHCPCIHSIIVMIESILFGIFVVSVLIDQLQAILNDRSLIDSLKSNENSKIQPVPPSCVLLRKTFGRGPPVLWFFPCDLKKISHTTESVDMYHV</sequence>
<keyword evidence="2 7" id="KW-0808">Transferase</keyword>
<keyword evidence="4 7" id="KW-1133">Transmembrane helix</keyword>
<comment type="caution">
    <text evidence="9">The sequence shown here is derived from an EMBL/GenBank/DDBJ whole genome shotgun (WGS) entry which is preliminary data.</text>
</comment>
<dbReference type="GO" id="GO:0016020">
    <property type="term" value="C:membrane"/>
    <property type="evidence" value="ECO:0007669"/>
    <property type="project" value="UniProtKB-SubCell"/>
</dbReference>
<feature type="transmembrane region" description="Helical" evidence="7">
    <location>
        <begin position="102"/>
        <end position="123"/>
    </location>
</feature>
<dbReference type="Proteomes" id="UP000677228">
    <property type="component" value="Unassembled WGS sequence"/>
</dbReference>
<organism evidence="9 13">
    <name type="scientific">Didymodactylos carnosus</name>
    <dbReference type="NCBI Taxonomy" id="1234261"/>
    <lineage>
        <taxon>Eukaryota</taxon>
        <taxon>Metazoa</taxon>
        <taxon>Spiralia</taxon>
        <taxon>Gnathifera</taxon>
        <taxon>Rotifera</taxon>
        <taxon>Eurotatoria</taxon>
        <taxon>Bdelloidea</taxon>
        <taxon>Philodinida</taxon>
        <taxon>Philodinidae</taxon>
        <taxon>Didymodactylos</taxon>
    </lineage>
</organism>
<evidence type="ECO:0000256" key="7">
    <source>
        <dbReference type="RuleBase" id="RU079119"/>
    </source>
</evidence>
<evidence type="ECO:0000313" key="9">
    <source>
        <dbReference type="EMBL" id="CAF0784386.1"/>
    </source>
</evidence>
<evidence type="ECO:0000256" key="2">
    <source>
        <dbReference type="ARBA" id="ARBA00022679"/>
    </source>
</evidence>
<evidence type="ECO:0000256" key="6">
    <source>
        <dbReference type="ARBA" id="ARBA00023315"/>
    </source>
</evidence>
<dbReference type="EMBL" id="CAJNOQ010000299">
    <property type="protein sequence ID" value="CAF0784386.1"/>
    <property type="molecule type" value="Genomic_DNA"/>
</dbReference>
<evidence type="ECO:0000259" key="8">
    <source>
        <dbReference type="Pfam" id="PF01529"/>
    </source>
</evidence>
<evidence type="ECO:0000313" key="10">
    <source>
        <dbReference type="EMBL" id="CAF0800862.1"/>
    </source>
</evidence>
<dbReference type="EMBL" id="CAJOBC010000299">
    <property type="protein sequence ID" value="CAF3567950.1"/>
    <property type="molecule type" value="Genomic_DNA"/>
</dbReference>
<comment type="domain">
    <text evidence="7">The DHHC domain is required for palmitoyltransferase activity.</text>
</comment>
<keyword evidence="5 7" id="KW-0472">Membrane</keyword>
<evidence type="ECO:0000313" key="12">
    <source>
        <dbReference type="EMBL" id="CAF3584116.1"/>
    </source>
</evidence>
<comment type="subcellular location">
    <subcellularLocation>
        <location evidence="1">Membrane</location>
        <topology evidence="1">Multi-pass membrane protein</topology>
    </subcellularLocation>
</comment>
<evidence type="ECO:0000313" key="13">
    <source>
        <dbReference type="Proteomes" id="UP000663829"/>
    </source>
</evidence>
<dbReference type="Proteomes" id="UP000663829">
    <property type="component" value="Unassembled WGS sequence"/>
</dbReference>
<name>A0A813RQC3_9BILA</name>
<evidence type="ECO:0000256" key="4">
    <source>
        <dbReference type="ARBA" id="ARBA00022989"/>
    </source>
</evidence>
<keyword evidence="6 7" id="KW-0012">Acyltransferase</keyword>
<dbReference type="InterPro" id="IPR039859">
    <property type="entry name" value="PFA4/ZDH16/20/ERF2-like"/>
</dbReference>
<keyword evidence="13" id="KW-1185">Reference proteome</keyword>
<evidence type="ECO:0000256" key="1">
    <source>
        <dbReference type="ARBA" id="ARBA00004141"/>
    </source>
</evidence>
<keyword evidence="3 7" id="KW-0812">Transmembrane</keyword>
<dbReference type="Proteomes" id="UP000682733">
    <property type="component" value="Unassembled WGS sequence"/>
</dbReference>
<evidence type="ECO:0000256" key="5">
    <source>
        <dbReference type="ARBA" id="ARBA00023136"/>
    </source>
</evidence>
<accession>A0A813RQC3</accession>
<dbReference type="AlphaFoldDB" id="A0A813RQC3"/>
<evidence type="ECO:0000313" key="11">
    <source>
        <dbReference type="EMBL" id="CAF3567950.1"/>
    </source>
</evidence>
<dbReference type="EMBL" id="CAJNOK010001237">
    <property type="protein sequence ID" value="CAF0800862.1"/>
    <property type="molecule type" value="Genomic_DNA"/>
</dbReference>
<dbReference type="InterPro" id="IPR001594">
    <property type="entry name" value="Palmitoyltrfase_DHHC"/>
</dbReference>